<evidence type="ECO:0000259" key="4">
    <source>
        <dbReference type="Pfam" id="PF04183"/>
    </source>
</evidence>
<reference evidence="7" key="1">
    <citation type="journal article" date="2019" name="Int. J. Syst. Evol. Microbiol.">
        <title>The Global Catalogue of Microorganisms (GCM) 10K type strain sequencing project: providing services to taxonomists for standard genome sequencing and annotation.</title>
        <authorList>
            <consortium name="The Broad Institute Genomics Platform"/>
            <consortium name="The Broad Institute Genome Sequencing Center for Infectious Disease"/>
            <person name="Wu L."/>
            <person name="Ma J."/>
        </authorList>
    </citation>
    <scope>NUCLEOTIDE SEQUENCE [LARGE SCALE GENOMIC DNA]</scope>
    <source>
        <strain evidence="7">KCTC 12907</strain>
    </source>
</reference>
<accession>A0ABW2FEW7</accession>
<proteinExistence type="inferred from homology"/>
<dbReference type="InterPro" id="IPR022770">
    <property type="entry name" value="IucA/IucC-like_C"/>
</dbReference>
<dbReference type="PANTHER" id="PTHR34384:SF6">
    <property type="entry name" value="STAPHYLOFERRIN B SYNTHASE"/>
    <property type="match status" value="1"/>
</dbReference>
<dbReference type="InterPro" id="IPR037455">
    <property type="entry name" value="LucA/IucC-like"/>
</dbReference>
<dbReference type="EMBL" id="JBHTAI010000011">
    <property type="protein sequence ID" value="MFC7150539.1"/>
    <property type="molecule type" value="Genomic_DNA"/>
</dbReference>
<comment type="caution">
    <text evidence="6">The sequence shown here is derived from an EMBL/GenBank/DDBJ whole genome shotgun (WGS) entry which is preliminary data.</text>
</comment>
<sequence>MSEKTTDRAVQARQERAEAQAENRVMEDLVNALLAEGMLDGQERVALVPPDGWRELIRSDASLSAADRLFGPLVDAYVYRWRVDGSDGRATELSFPVYPAVVQPYRLAANAGVYELAIGGEEAGAAPRKIGPFELMTRVLELHEGNREIDPESAKRLLDMIAQTLQQTVWSLENELSGEALPGAGSEASLLALERKAAFRDRPFHPVAKVKLGLAEGEYRRYSPEFGERIALRWMAVSRKHIVTGEGARDDEPARQLLAEEEEARLRGEMEARGLTTDDYVPIPVHPWQMPRLAEHLREEMDAGVCVPLTAEAGAYRATSSLRSLMPESGSGLHVKLPLGLHSLGGLRYLSAIKLMNGGRAERLMRLALERDPELGRRLLLCDETAWWAYLPESRDLFAEAPRHLSAMLRQYPPALGADTRFVPMSALAVSGSAEGGHVFDEWLRWRGEAETEAAVVRLFGEAMLVFCDVALRLFRLGMMPEVHGQNSVLVVERGRAKGLLLRDHDALRVHVPWLSAHGLADPEYLLRPNYPNSLYHDDPGKLLSFFQTLGIQVNGYAILDSLSRYYGIPEQRLWLELRETLERAADSAGLEGEARRTVYRHLFEAEAWPWKQLIRPLLKPRSRVAGSMPFGMGQAPNPLRAHAASLKL</sequence>
<comment type="similarity">
    <text evidence="2">Belongs to the IucA/IucC family.</text>
</comment>
<feature type="coiled-coil region" evidence="3">
    <location>
        <begin position="2"/>
        <end position="36"/>
    </location>
</feature>
<evidence type="ECO:0000256" key="1">
    <source>
        <dbReference type="ARBA" id="ARBA00004924"/>
    </source>
</evidence>
<organism evidence="6 7">
    <name type="scientific">Cohnella cellulosilytica</name>
    <dbReference type="NCBI Taxonomy" id="986710"/>
    <lineage>
        <taxon>Bacteria</taxon>
        <taxon>Bacillati</taxon>
        <taxon>Bacillota</taxon>
        <taxon>Bacilli</taxon>
        <taxon>Bacillales</taxon>
        <taxon>Paenibacillaceae</taxon>
        <taxon>Cohnella</taxon>
    </lineage>
</organism>
<dbReference type="RefSeq" id="WP_378052930.1">
    <property type="nucleotide sequence ID" value="NZ_JBHMDN010000069.1"/>
</dbReference>
<feature type="domain" description="Aerobactin siderophore biosynthesis IucA/IucC-like C-terminal" evidence="5">
    <location>
        <begin position="474"/>
        <end position="614"/>
    </location>
</feature>
<gene>
    <name evidence="6" type="ORF">ACFQMJ_18560</name>
</gene>
<keyword evidence="7" id="KW-1185">Reference proteome</keyword>
<dbReference type="Pfam" id="PF06276">
    <property type="entry name" value="FhuF"/>
    <property type="match status" value="1"/>
</dbReference>
<feature type="domain" description="Aerobactin siderophore biosynthesis IucA/IucC N-terminal" evidence="4">
    <location>
        <begin position="192"/>
        <end position="429"/>
    </location>
</feature>
<evidence type="ECO:0000313" key="6">
    <source>
        <dbReference type="EMBL" id="MFC7150539.1"/>
    </source>
</evidence>
<dbReference type="PANTHER" id="PTHR34384">
    <property type="entry name" value="L-2,3-DIAMINOPROPANOATE--CITRATE LIGASE"/>
    <property type="match status" value="1"/>
</dbReference>
<dbReference type="Gene3D" id="1.10.510.40">
    <property type="match status" value="1"/>
</dbReference>
<evidence type="ECO:0000313" key="7">
    <source>
        <dbReference type="Proteomes" id="UP001596378"/>
    </source>
</evidence>
<evidence type="ECO:0000259" key="5">
    <source>
        <dbReference type="Pfam" id="PF06276"/>
    </source>
</evidence>
<dbReference type="Proteomes" id="UP001596378">
    <property type="component" value="Unassembled WGS sequence"/>
</dbReference>
<evidence type="ECO:0000256" key="2">
    <source>
        <dbReference type="ARBA" id="ARBA00007832"/>
    </source>
</evidence>
<protein>
    <submittedName>
        <fullName evidence="6">IucA/IucC family protein</fullName>
    </submittedName>
</protein>
<name>A0ABW2FEW7_9BACL</name>
<comment type="pathway">
    <text evidence="1">Siderophore biosynthesis.</text>
</comment>
<keyword evidence="3" id="KW-0175">Coiled coil</keyword>
<dbReference type="InterPro" id="IPR007310">
    <property type="entry name" value="Aerobactin_biosyn_IucA/IucC_N"/>
</dbReference>
<evidence type="ECO:0000256" key="3">
    <source>
        <dbReference type="SAM" id="Coils"/>
    </source>
</evidence>
<dbReference type="Pfam" id="PF04183">
    <property type="entry name" value="IucA_IucC"/>
    <property type="match status" value="1"/>
</dbReference>